<evidence type="ECO:0000256" key="7">
    <source>
        <dbReference type="ARBA" id="ARBA00023242"/>
    </source>
</evidence>
<keyword evidence="12" id="KW-1185">Reference proteome</keyword>
<evidence type="ECO:0000313" key="12">
    <source>
        <dbReference type="Proteomes" id="UP000271241"/>
    </source>
</evidence>
<evidence type="ECO:0000313" key="11">
    <source>
        <dbReference type="EMBL" id="RKP07025.1"/>
    </source>
</evidence>
<evidence type="ECO:0000256" key="5">
    <source>
        <dbReference type="ARBA" id="ARBA00022840"/>
    </source>
</evidence>
<keyword evidence="8" id="KW-0175">Coiled coil</keyword>
<dbReference type="Pfam" id="PF24580">
    <property type="entry name" value="DUF7607"/>
    <property type="match status" value="1"/>
</dbReference>
<dbReference type="STRING" id="78915.A0A4P9XMC3"/>
<feature type="coiled-coil region" evidence="8">
    <location>
        <begin position="456"/>
        <end position="483"/>
    </location>
</feature>
<feature type="domain" description="SAM" evidence="10">
    <location>
        <begin position="124"/>
        <end position="191"/>
    </location>
</feature>
<feature type="region of interest" description="Disordered" evidence="9">
    <location>
        <begin position="531"/>
        <end position="582"/>
    </location>
</feature>
<accession>A0A4P9XMC3</accession>
<evidence type="ECO:0000259" key="10">
    <source>
        <dbReference type="PROSITE" id="PS50105"/>
    </source>
</evidence>
<evidence type="ECO:0000256" key="4">
    <source>
        <dbReference type="ARBA" id="ARBA00022806"/>
    </source>
</evidence>
<dbReference type="InterPro" id="IPR001660">
    <property type="entry name" value="SAM"/>
</dbReference>
<dbReference type="GO" id="GO:0004386">
    <property type="term" value="F:helicase activity"/>
    <property type="evidence" value="ECO:0007669"/>
    <property type="project" value="UniProtKB-KW"/>
</dbReference>
<evidence type="ECO:0000256" key="1">
    <source>
        <dbReference type="ARBA" id="ARBA00004123"/>
    </source>
</evidence>
<proteinExistence type="inferred from homology"/>
<dbReference type="AlphaFoldDB" id="A0A4P9XMC3"/>
<dbReference type="Proteomes" id="UP000271241">
    <property type="component" value="Unassembled WGS sequence"/>
</dbReference>
<dbReference type="Pfam" id="PF07647">
    <property type="entry name" value="SAM_2"/>
    <property type="match status" value="1"/>
</dbReference>
<feature type="region of interest" description="Disordered" evidence="9">
    <location>
        <begin position="1"/>
        <end position="20"/>
    </location>
</feature>
<keyword evidence="6" id="KW-0238">DNA-binding</keyword>
<evidence type="ECO:0000256" key="9">
    <source>
        <dbReference type="SAM" id="MobiDB-lite"/>
    </source>
</evidence>
<feature type="compositionally biased region" description="Polar residues" evidence="9">
    <location>
        <begin position="884"/>
        <end position="911"/>
    </location>
</feature>
<keyword evidence="3" id="KW-0547">Nucleotide-binding</keyword>
<feature type="compositionally biased region" description="Polar residues" evidence="9">
    <location>
        <begin position="865"/>
        <end position="877"/>
    </location>
</feature>
<dbReference type="InterPro" id="IPR013761">
    <property type="entry name" value="SAM/pointed_sf"/>
</dbReference>
<dbReference type="SUPFAM" id="SSF47769">
    <property type="entry name" value="SAM/Pointed domain"/>
    <property type="match status" value="1"/>
</dbReference>
<keyword evidence="4" id="KW-0347">Helicase</keyword>
<dbReference type="EMBL" id="KZ992778">
    <property type="protein sequence ID" value="RKP07025.1"/>
    <property type="molecule type" value="Genomic_DNA"/>
</dbReference>
<dbReference type="GO" id="GO:0003677">
    <property type="term" value="F:DNA binding"/>
    <property type="evidence" value="ECO:0007669"/>
    <property type="project" value="UniProtKB-KW"/>
</dbReference>
<comment type="subcellular location">
    <subcellularLocation>
        <location evidence="1">Nucleus</location>
    </subcellularLocation>
</comment>
<keyword evidence="7" id="KW-0539">Nucleus</keyword>
<dbReference type="PROSITE" id="PS50105">
    <property type="entry name" value="SAM_DOMAIN"/>
    <property type="match status" value="1"/>
</dbReference>
<dbReference type="OrthoDB" id="5254at2759"/>
<evidence type="ECO:0000256" key="6">
    <source>
        <dbReference type="ARBA" id="ARBA00023125"/>
    </source>
</evidence>
<feature type="compositionally biased region" description="Polar residues" evidence="9">
    <location>
        <begin position="669"/>
        <end position="681"/>
    </location>
</feature>
<dbReference type="InterPro" id="IPR056026">
    <property type="entry name" value="DUF7607"/>
</dbReference>
<feature type="region of interest" description="Disordered" evidence="9">
    <location>
        <begin position="669"/>
        <end position="705"/>
    </location>
</feature>
<feature type="compositionally biased region" description="Acidic residues" evidence="9">
    <location>
        <begin position="561"/>
        <end position="574"/>
    </location>
</feature>
<organism evidence="11 12">
    <name type="scientific">Thamnocephalis sphaerospora</name>
    <dbReference type="NCBI Taxonomy" id="78915"/>
    <lineage>
        <taxon>Eukaryota</taxon>
        <taxon>Fungi</taxon>
        <taxon>Fungi incertae sedis</taxon>
        <taxon>Zoopagomycota</taxon>
        <taxon>Zoopagomycotina</taxon>
        <taxon>Zoopagomycetes</taxon>
        <taxon>Zoopagales</taxon>
        <taxon>Sigmoideomycetaceae</taxon>
        <taxon>Thamnocephalis</taxon>
    </lineage>
</organism>
<keyword evidence="5" id="KW-0067">ATP-binding</keyword>
<dbReference type="GO" id="GO:0005634">
    <property type="term" value="C:nucleus"/>
    <property type="evidence" value="ECO:0007669"/>
    <property type="project" value="UniProtKB-SubCell"/>
</dbReference>
<name>A0A4P9XMC3_9FUNG</name>
<dbReference type="GO" id="GO:0005524">
    <property type="term" value="F:ATP binding"/>
    <property type="evidence" value="ECO:0007669"/>
    <property type="project" value="UniProtKB-KW"/>
</dbReference>
<protein>
    <recommendedName>
        <fullName evidence="10">SAM domain-containing protein</fullName>
    </recommendedName>
</protein>
<dbReference type="GO" id="GO:0016887">
    <property type="term" value="F:ATP hydrolysis activity"/>
    <property type="evidence" value="ECO:0007669"/>
    <property type="project" value="InterPro"/>
</dbReference>
<evidence type="ECO:0000256" key="3">
    <source>
        <dbReference type="ARBA" id="ARBA00022741"/>
    </source>
</evidence>
<dbReference type="SMART" id="SM00454">
    <property type="entry name" value="SAM"/>
    <property type="match status" value="1"/>
</dbReference>
<feature type="region of interest" description="Disordered" evidence="9">
    <location>
        <begin position="194"/>
        <end position="216"/>
    </location>
</feature>
<comment type="similarity">
    <text evidence="2">Belongs to the SNF2/RAD54 helicase family.</text>
</comment>
<evidence type="ECO:0000256" key="8">
    <source>
        <dbReference type="SAM" id="Coils"/>
    </source>
</evidence>
<dbReference type="PANTHER" id="PTHR45797">
    <property type="entry name" value="RAD54-LIKE"/>
    <property type="match status" value="1"/>
</dbReference>
<feature type="compositionally biased region" description="Low complexity" evidence="9">
    <location>
        <begin position="845"/>
        <end position="857"/>
    </location>
</feature>
<gene>
    <name evidence="11" type="ORF">THASP1DRAFT_24749</name>
</gene>
<dbReference type="InterPro" id="IPR044574">
    <property type="entry name" value="ARIP4-like"/>
</dbReference>
<dbReference type="PANTHER" id="PTHR45797:SF1">
    <property type="entry name" value="HELICASE ARIP4"/>
    <property type="match status" value="1"/>
</dbReference>
<dbReference type="InterPro" id="IPR038718">
    <property type="entry name" value="SNF2-like_sf"/>
</dbReference>
<dbReference type="Gene3D" id="1.10.150.50">
    <property type="entry name" value="Transcription Factor, Ets-1"/>
    <property type="match status" value="1"/>
</dbReference>
<sequence length="1133" mass="123473">MAKRRDRSPPGDLGYSRTTPNMEVTEVNIVKDLSGSPICMDERRKKAVEDELSINAVQQMSSGHDETMDWMNAAPEADSIRDMPSNADSCNRGSSAKVEGTSDVVATQQPFLEGCTLTADPMHWTPMQVAHWLHSKAGIASDYCQEFIEQEVDGQVLLLDIDESTLRTDLGITKLGVRKKIWRAISMLQRTLEAGSKSDGGCDDTAADNTNPAKRRRLDVSVQDDRLWSNPLEAPLAISAASVAGNAVAATAKLHYDSVPPATTASYKKHQLDNSKAWLPDAALEDVIPSAQYEGDTDAISDSDGDELYFFRPPSKRSNINIVHSPHCKVQLRGKAEYIQPSDMPVHSGDALAKFRVVVGHDTAGALVEEDDDEILPLYGDSDFSDADLDAALAQEIRKEKADKPHRSAVRGPAAGRAKVNVERIEELLKEHIELVRTHWIANRLCKLEARKRRIYERGQGRLQEKQAELQHLRAKRLRALMRSIRTSSYYTERDIIVACGALDRSLERIYELDWVVKLLQLPQAPSKTAASTAAAAPRQPKAAKASTSTAQTTSHSSGSDTDDIDDFIDDTEMDSSAPFSGSSIWADLASANQADTDSDDEDMLPDISAYLSLPAGSLETSPDPDHVTPQPVMNATEPMPRPALVATTNTNMLALADNEVAASIRQPISTQPNAGQQSDVTRAGASKTHTFPSNAADRQKAPNNVLTRKTAVAPSSESSSIAVPVATPVSAPSTSHGVRRGNCYYGLRASHAGQLSRATHYVFRAFRRGAALMALPTVQVVHERLMSDSAGLLSIICGSFKHGGWGVQTARHRKALVAHTKMQSSSNQSTEIANKCTNNLSSEAASTAALASPNSSMLRKATAQPPQSTDESTPRNQAHDSRQQLSGRSAVQQADENAQAGSAHQWQYRTDSIAAVSSKASGGESQEKTGDSATRTAPKVRTQGRRDIREIRKEDTSIKTARRVIKRKHDQVAKRVAALEDAGVYAENSADQPTIINLGHPDGEPDVYIDGSLARYLKPHQTFQIITFLYTYMSELADRPNNMPAHLQDGRVLILCPPTVMDNWIDEFNQWIAYDLRQKLRGLYTVSFYVPKSSTPLTAGSDTAEYCSLATSFTANAYGTLPRKSSSLSRSV</sequence>
<feature type="region of interest" description="Disordered" evidence="9">
    <location>
        <begin position="845"/>
        <end position="945"/>
    </location>
</feature>
<keyword evidence="4" id="KW-0378">Hydrolase</keyword>
<dbReference type="Gene3D" id="3.40.50.10810">
    <property type="entry name" value="Tandem AAA-ATPase domain"/>
    <property type="match status" value="1"/>
</dbReference>
<feature type="compositionally biased region" description="Low complexity" evidence="9">
    <location>
        <begin position="531"/>
        <end position="560"/>
    </location>
</feature>
<reference evidence="12" key="1">
    <citation type="journal article" date="2018" name="Nat. Microbiol.">
        <title>Leveraging single-cell genomics to expand the fungal tree of life.</title>
        <authorList>
            <person name="Ahrendt S.R."/>
            <person name="Quandt C.A."/>
            <person name="Ciobanu D."/>
            <person name="Clum A."/>
            <person name="Salamov A."/>
            <person name="Andreopoulos B."/>
            <person name="Cheng J.F."/>
            <person name="Woyke T."/>
            <person name="Pelin A."/>
            <person name="Henrissat B."/>
            <person name="Reynolds N.K."/>
            <person name="Benny G.L."/>
            <person name="Smith M.E."/>
            <person name="James T.Y."/>
            <person name="Grigoriev I.V."/>
        </authorList>
    </citation>
    <scope>NUCLEOTIDE SEQUENCE [LARGE SCALE GENOMIC DNA]</scope>
    <source>
        <strain evidence="12">RSA 1356</strain>
    </source>
</reference>
<evidence type="ECO:0000256" key="2">
    <source>
        <dbReference type="ARBA" id="ARBA00007025"/>
    </source>
</evidence>